<feature type="transmembrane region" description="Helical" evidence="8">
    <location>
        <begin position="158"/>
        <end position="185"/>
    </location>
</feature>
<evidence type="ECO:0000256" key="3">
    <source>
        <dbReference type="ARBA" id="ARBA00022448"/>
    </source>
</evidence>
<dbReference type="PANTHER" id="PTHR21716">
    <property type="entry name" value="TRANSMEMBRANE PROTEIN"/>
    <property type="match status" value="1"/>
</dbReference>
<gene>
    <name evidence="9" type="ORF">E7272_10955</name>
</gene>
<evidence type="ECO:0000256" key="6">
    <source>
        <dbReference type="ARBA" id="ARBA00022989"/>
    </source>
</evidence>
<evidence type="ECO:0000256" key="5">
    <source>
        <dbReference type="ARBA" id="ARBA00022692"/>
    </source>
</evidence>
<sequence>MKKFWDSLDKKYVKICGYASATVIITIIILGLLYSSGVFWVRLWSIFTAVLKPVVIGGIISYLLKPIVDRFDDFFNRNKYHRWSRYLSILLSFLLILAIFALIIVILVLTIYKNVSAINADTIMGLADLIQNDTENLYTAIDNLLKSVGLSISRFSNLLFKAVISVKDIITGLFFGIIFSIYFMMDGRRIKDYWKRAFAIITGKKNEERVEQFWHDADRIFSGYLRGQFIDASIVCVLTGVVFLIVGVPEALLIALLVGIGNLIPYVGPIVGYCAVTLVCLATGSYHELVVGLVSLLIIMVIDGNVINPRLLSSNIKIHPLLVVAALIGGGALGGFVGMLVAVPVAALLKLYFDRFLAKKESEDNN</sequence>
<dbReference type="InterPro" id="IPR002549">
    <property type="entry name" value="AI-2E-like"/>
</dbReference>
<reference evidence="9" key="1">
    <citation type="submission" date="2019-04" db="EMBL/GenBank/DDBJ databases">
        <title>Evolution of Biomass-Degrading Anaerobic Consortia Revealed by Metagenomics.</title>
        <authorList>
            <person name="Peng X."/>
        </authorList>
    </citation>
    <scope>NUCLEOTIDE SEQUENCE</scope>
    <source>
        <strain evidence="9">SIG311</strain>
    </source>
</reference>
<feature type="transmembrane region" description="Helical" evidence="8">
    <location>
        <begin position="263"/>
        <end position="282"/>
    </location>
</feature>
<evidence type="ECO:0000313" key="9">
    <source>
        <dbReference type="EMBL" id="MBE5920345.1"/>
    </source>
</evidence>
<dbReference type="Proteomes" id="UP000766246">
    <property type="component" value="Unassembled WGS sequence"/>
</dbReference>
<feature type="transmembrane region" description="Helical" evidence="8">
    <location>
        <begin position="320"/>
        <end position="353"/>
    </location>
</feature>
<keyword evidence="7 8" id="KW-0472">Membrane</keyword>
<dbReference type="GO" id="GO:0055085">
    <property type="term" value="P:transmembrane transport"/>
    <property type="evidence" value="ECO:0007669"/>
    <property type="project" value="TreeGrafter"/>
</dbReference>
<dbReference type="PANTHER" id="PTHR21716:SF53">
    <property type="entry name" value="PERMEASE PERM-RELATED"/>
    <property type="match status" value="1"/>
</dbReference>
<accession>A0A927U976</accession>
<feature type="transmembrane region" description="Helical" evidence="8">
    <location>
        <begin position="289"/>
        <end position="308"/>
    </location>
</feature>
<dbReference type="AlphaFoldDB" id="A0A927U976"/>
<comment type="similarity">
    <text evidence="2">Belongs to the autoinducer-2 exporter (AI-2E) (TC 2.A.86) family.</text>
</comment>
<feature type="transmembrane region" description="Helical" evidence="8">
    <location>
        <begin position="12"/>
        <end position="34"/>
    </location>
</feature>
<evidence type="ECO:0000256" key="1">
    <source>
        <dbReference type="ARBA" id="ARBA00004651"/>
    </source>
</evidence>
<keyword evidence="3" id="KW-0813">Transport</keyword>
<evidence type="ECO:0000256" key="4">
    <source>
        <dbReference type="ARBA" id="ARBA00022475"/>
    </source>
</evidence>
<proteinExistence type="inferred from homology"/>
<dbReference type="EMBL" id="SVER01000030">
    <property type="protein sequence ID" value="MBE5920345.1"/>
    <property type="molecule type" value="Genomic_DNA"/>
</dbReference>
<keyword evidence="4" id="KW-1003">Cell membrane</keyword>
<feature type="transmembrane region" description="Helical" evidence="8">
    <location>
        <begin position="85"/>
        <end position="112"/>
    </location>
</feature>
<evidence type="ECO:0000256" key="8">
    <source>
        <dbReference type="SAM" id="Phobius"/>
    </source>
</evidence>
<organism evidence="9 10">
    <name type="scientific">Pseudobutyrivibrio ruminis</name>
    <dbReference type="NCBI Taxonomy" id="46206"/>
    <lineage>
        <taxon>Bacteria</taxon>
        <taxon>Bacillati</taxon>
        <taxon>Bacillota</taxon>
        <taxon>Clostridia</taxon>
        <taxon>Lachnospirales</taxon>
        <taxon>Lachnospiraceae</taxon>
        <taxon>Pseudobutyrivibrio</taxon>
    </lineage>
</organism>
<protein>
    <submittedName>
        <fullName evidence="9">AI-2E family transporter</fullName>
    </submittedName>
</protein>
<evidence type="ECO:0000256" key="2">
    <source>
        <dbReference type="ARBA" id="ARBA00009773"/>
    </source>
</evidence>
<comment type="caution">
    <text evidence="9">The sequence shown here is derived from an EMBL/GenBank/DDBJ whole genome shotgun (WGS) entry which is preliminary data.</text>
</comment>
<comment type="subcellular location">
    <subcellularLocation>
        <location evidence="1">Cell membrane</location>
        <topology evidence="1">Multi-pass membrane protein</topology>
    </subcellularLocation>
</comment>
<name>A0A927U976_9FIRM</name>
<keyword evidence="5 8" id="KW-0812">Transmembrane</keyword>
<feature type="transmembrane region" description="Helical" evidence="8">
    <location>
        <begin position="40"/>
        <end position="64"/>
    </location>
</feature>
<evidence type="ECO:0000256" key="7">
    <source>
        <dbReference type="ARBA" id="ARBA00023136"/>
    </source>
</evidence>
<dbReference type="GO" id="GO:0005886">
    <property type="term" value="C:plasma membrane"/>
    <property type="evidence" value="ECO:0007669"/>
    <property type="project" value="UniProtKB-SubCell"/>
</dbReference>
<evidence type="ECO:0000313" key="10">
    <source>
        <dbReference type="Proteomes" id="UP000766246"/>
    </source>
</evidence>
<dbReference type="Pfam" id="PF01594">
    <property type="entry name" value="AI-2E_transport"/>
    <property type="match status" value="1"/>
</dbReference>
<keyword evidence="6 8" id="KW-1133">Transmembrane helix</keyword>
<feature type="transmembrane region" description="Helical" evidence="8">
    <location>
        <begin position="229"/>
        <end position="257"/>
    </location>
</feature>